<dbReference type="Proteomes" id="UP001278766">
    <property type="component" value="Unassembled WGS sequence"/>
</dbReference>
<proteinExistence type="predicted"/>
<evidence type="ECO:0000256" key="1">
    <source>
        <dbReference type="SAM" id="MobiDB-lite"/>
    </source>
</evidence>
<evidence type="ECO:0000313" key="4">
    <source>
        <dbReference type="Proteomes" id="UP001278766"/>
    </source>
</evidence>
<sequence>MLPLTTTTLLLSCLGAVAGLAVGTNPQHENRAPGSRRKPCPKPTCLAPDTMQSASKYTGMEEGTPGIRDGLSESATDSANFINFCSGHTLTNGQQNRDGSCNGIPMGRIPATTNMISSIITYPQPGDRVPANTTFKVSIQTRHLRAGYLVNPTTNYYTAPQDLDENGDIIGHCHISVQNIGSLRSLEAPDPTSFAYFKGVDDEGDGKGGLEAEVTGGLPEGVYRVCTMIAARNHQPVAMPVANRGAQDDCTKFEVGGSGA</sequence>
<feature type="chain" id="PRO_5042063615" evidence="2">
    <location>
        <begin position="20"/>
        <end position="260"/>
    </location>
</feature>
<keyword evidence="2" id="KW-0732">Signal</keyword>
<dbReference type="RefSeq" id="XP_062659882.1">
    <property type="nucleotide sequence ID" value="XM_062808086.1"/>
</dbReference>
<reference evidence="3" key="2">
    <citation type="submission" date="2023-06" db="EMBL/GenBank/DDBJ databases">
        <authorList>
            <consortium name="Lawrence Berkeley National Laboratory"/>
            <person name="Haridas S."/>
            <person name="Hensen N."/>
            <person name="Bonometti L."/>
            <person name="Westerberg I."/>
            <person name="Brannstrom I.O."/>
            <person name="Guillou S."/>
            <person name="Cros-Aarteil S."/>
            <person name="Calhoun S."/>
            <person name="Kuo A."/>
            <person name="Mondo S."/>
            <person name="Pangilinan J."/>
            <person name="Riley R."/>
            <person name="Labutti K."/>
            <person name="Andreopoulos B."/>
            <person name="Lipzen A."/>
            <person name="Chen C."/>
            <person name="Yanf M."/>
            <person name="Daum C."/>
            <person name="Ng V."/>
            <person name="Clum A."/>
            <person name="Steindorff A."/>
            <person name="Ohm R."/>
            <person name="Martin F."/>
            <person name="Silar P."/>
            <person name="Natvig D."/>
            <person name="Lalanne C."/>
            <person name="Gautier V."/>
            <person name="Ament-Velasquez S.L."/>
            <person name="Kruys A."/>
            <person name="Hutchinson M.I."/>
            <person name="Powell A.J."/>
            <person name="Barry K."/>
            <person name="Miller A.N."/>
            <person name="Grigoriev I.V."/>
            <person name="Debuchy R."/>
            <person name="Gladieux P."/>
            <person name="Thoren M.H."/>
            <person name="Johannesson H."/>
        </authorList>
    </citation>
    <scope>NUCLEOTIDE SEQUENCE</scope>
    <source>
        <strain evidence="3">CBS 168.71</strain>
    </source>
</reference>
<evidence type="ECO:0000256" key="2">
    <source>
        <dbReference type="SAM" id="SignalP"/>
    </source>
</evidence>
<dbReference type="PANTHER" id="PTHR34587:SF2">
    <property type="entry name" value="G-PROTEIN COUPLED RECEPTORS FAMILY 1 PROFILE DOMAIN-CONTAINING PROTEIN"/>
    <property type="match status" value="1"/>
</dbReference>
<evidence type="ECO:0000313" key="3">
    <source>
        <dbReference type="EMBL" id="KAK3296368.1"/>
    </source>
</evidence>
<dbReference type="InterPro" id="IPR053216">
    <property type="entry name" value="Appressorial_penetr-assoc"/>
</dbReference>
<dbReference type="AlphaFoldDB" id="A0AAE0HGZ1"/>
<feature type="region of interest" description="Disordered" evidence="1">
    <location>
        <begin position="24"/>
        <end position="48"/>
    </location>
</feature>
<name>A0AAE0HGZ1_9PEZI</name>
<protein>
    <submittedName>
        <fullName evidence="3">Uncharacterized protein</fullName>
    </submittedName>
</protein>
<keyword evidence="4" id="KW-1185">Reference proteome</keyword>
<comment type="caution">
    <text evidence="3">The sequence shown here is derived from an EMBL/GenBank/DDBJ whole genome shotgun (WGS) entry which is preliminary data.</text>
</comment>
<dbReference type="GeneID" id="87845034"/>
<feature type="signal peptide" evidence="2">
    <location>
        <begin position="1"/>
        <end position="19"/>
    </location>
</feature>
<dbReference type="EMBL" id="JAUEPN010000004">
    <property type="protein sequence ID" value="KAK3296368.1"/>
    <property type="molecule type" value="Genomic_DNA"/>
</dbReference>
<dbReference type="PANTHER" id="PTHR34587">
    <property type="entry name" value="VWFA DOMAIN-CONTAINING PROTEIN"/>
    <property type="match status" value="1"/>
</dbReference>
<accession>A0AAE0HGZ1</accession>
<organism evidence="3 4">
    <name type="scientific">Chaetomium fimeti</name>
    <dbReference type="NCBI Taxonomy" id="1854472"/>
    <lineage>
        <taxon>Eukaryota</taxon>
        <taxon>Fungi</taxon>
        <taxon>Dikarya</taxon>
        <taxon>Ascomycota</taxon>
        <taxon>Pezizomycotina</taxon>
        <taxon>Sordariomycetes</taxon>
        <taxon>Sordariomycetidae</taxon>
        <taxon>Sordariales</taxon>
        <taxon>Chaetomiaceae</taxon>
        <taxon>Chaetomium</taxon>
    </lineage>
</organism>
<reference evidence="3" key="1">
    <citation type="journal article" date="2023" name="Mol. Phylogenet. Evol.">
        <title>Genome-scale phylogeny and comparative genomics of the fungal order Sordariales.</title>
        <authorList>
            <person name="Hensen N."/>
            <person name="Bonometti L."/>
            <person name="Westerberg I."/>
            <person name="Brannstrom I.O."/>
            <person name="Guillou S."/>
            <person name="Cros-Aarteil S."/>
            <person name="Calhoun S."/>
            <person name="Haridas S."/>
            <person name="Kuo A."/>
            <person name="Mondo S."/>
            <person name="Pangilinan J."/>
            <person name="Riley R."/>
            <person name="LaButti K."/>
            <person name="Andreopoulos B."/>
            <person name="Lipzen A."/>
            <person name="Chen C."/>
            <person name="Yan M."/>
            <person name="Daum C."/>
            <person name="Ng V."/>
            <person name="Clum A."/>
            <person name="Steindorff A."/>
            <person name="Ohm R.A."/>
            <person name="Martin F."/>
            <person name="Silar P."/>
            <person name="Natvig D.O."/>
            <person name="Lalanne C."/>
            <person name="Gautier V."/>
            <person name="Ament-Velasquez S.L."/>
            <person name="Kruys A."/>
            <person name="Hutchinson M.I."/>
            <person name="Powell A.J."/>
            <person name="Barry K."/>
            <person name="Miller A.N."/>
            <person name="Grigoriev I.V."/>
            <person name="Debuchy R."/>
            <person name="Gladieux P."/>
            <person name="Hiltunen Thoren M."/>
            <person name="Johannesson H."/>
        </authorList>
    </citation>
    <scope>NUCLEOTIDE SEQUENCE</scope>
    <source>
        <strain evidence="3">CBS 168.71</strain>
    </source>
</reference>
<gene>
    <name evidence="3" type="ORF">B0H64DRAFT_475184</name>
</gene>